<dbReference type="SUPFAM" id="SSF56219">
    <property type="entry name" value="DNase I-like"/>
    <property type="match status" value="1"/>
</dbReference>
<dbReference type="InterPro" id="IPR036691">
    <property type="entry name" value="Endo/exonu/phosph_ase_sf"/>
</dbReference>
<organism evidence="1 2">
    <name type="scientific">Hydra vulgaris</name>
    <name type="common">Hydra</name>
    <name type="synonym">Hydra attenuata</name>
    <dbReference type="NCBI Taxonomy" id="6087"/>
    <lineage>
        <taxon>Eukaryota</taxon>
        <taxon>Metazoa</taxon>
        <taxon>Cnidaria</taxon>
        <taxon>Hydrozoa</taxon>
        <taxon>Hydroidolina</taxon>
        <taxon>Anthoathecata</taxon>
        <taxon>Aplanulata</taxon>
        <taxon>Hydridae</taxon>
        <taxon>Hydra</taxon>
    </lineage>
</organism>
<name>A0ABM4CL90_HYDVU</name>
<dbReference type="PANTHER" id="PTHR47510:SF3">
    <property type="entry name" value="ENDO_EXONUCLEASE_PHOSPHATASE DOMAIN-CONTAINING PROTEIN"/>
    <property type="match status" value="1"/>
</dbReference>
<sequence length="443" mass="51201">MSTSEFNITYIQTLLDKSSLENKNIVLLGDFNINLLKYDSCNDVSNFLDLMCSFSLFPLITQPTRITPKSKTLIDNIFVNFHTPNTKSGNLTVCLADHLVQFISFPSKNLKQSHSKLYRRCFKNFDKKSFLKDLKETDWLSINHLNYCVNNSTSKFLDALKRLLDSHAPFKMSTKKANKSLSKPRITNGIIMSIQIKNKLHKKFIKCKNENLKLQYFQKFKYYRNQISNLLRYSKKSYYSTYFNENLNNLKNTWKGIRSIIYIKSKINNNIDSLNINNKTITNKKIIANTFNDYFSSIADKLSKENIPSRFHFSHYLKNQNPDTFFISSVTPQEVNDYISLLSPKKSTGPNSIPSKIMTLASQELSFPLSIIINQSFQSGIFPDLFKIAEVVPIFKSGCKQDPCNYRPISLLSNIVTIKYPHFHHPVKLYGSKICGTTKPYNM</sequence>
<gene>
    <name evidence="2" type="primary">LOC136085185</name>
</gene>
<dbReference type="PANTHER" id="PTHR47510">
    <property type="entry name" value="REVERSE TRANSCRIPTASE DOMAIN-CONTAINING PROTEIN"/>
    <property type="match status" value="1"/>
</dbReference>
<accession>A0ABM4CL90</accession>
<evidence type="ECO:0000313" key="1">
    <source>
        <dbReference type="Proteomes" id="UP001652625"/>
    </source>
</evidence>
<evidence type="ECO:0000313" key="2">
    <source>
        <dbReference type="RefSeq" id="XP_065662546.1"/>
    </source>
</evidence>
<keyword evidence="1" id="KW-1185">Reference proteome</keyword>
<reference evidence="2" key="1">
    <citation type="submission" date="2025-08" db="UniProtKB">
        <authorList>
            <consortium name="RefSeq"/>
        </authorList>
    </citation>
    <scope>IDENTIFICATION</scope>
</reference>
<dbReference type="GeneID" id="136085185"/>
<proteinExistence type="predicted"/>
<protein>
    <submittedName>
        <fullName evidence="2">Uncharacterized protein LOC136085185</fullName>
    </submittedName>
</protein>
<dbReference type="RefSeq" id="XP_065662546.1">
    <property type="nucleotide sequence ID" value="XM_065806474.1"/>
</dbReference>
<dbReference type="Proteomes" id="UP001652625">
    <property type="component" value="Chromosome 09"/>
</dbReference>
<dbReference type="Gene3D" id="3.60.10.10">
    <property type="entry name" value="Endonuclease/exonuclease/phosphatase"/>
    <property type="match status" value="1"/>
</dbReference>